<feature type="signal peptide" evidence="7">
    <location>
        <begin position="1"/>
        <end position="27"/>
    </location>
</feature>
<evidence type="ECO:0000313" key="9">
    <source>
        <dbReference type="EMBL" id="QSQ25674.1"/>
    </source>
</evidence>
<sequence>MHVHRRHARGFRQALVFSFLCAASASADEAQPKAATPTASSGTEVHWGYTDALGPEHWGDLPGATTCANGHAETPIALETKAAVPDTHVAPVFQYKPSQVHMRNNGHTVEFAYDAGSSVRVNDHEYSLAQFHFHTPSEHTEDGKRFPLELHLVHKDANGAVLVVGLFVKEGAPNRALDAAFAHLPHEPGDHVDLERGVINAAVLLPKDQTYFQYQGSLTTPPCTEGVQWYVMTKPIEMSDTQIAAFQRLPYLNPNSRSLQPLNGRTVYLHTASR</sequence>
<gene>
    <name evidence="9" type="ORF">JY651_12390</name>
</gene>
<dbReference type="SUPFAM" id="SSF51069">
    <property type="entry name" value="Carbonic anhydrase"/>
    <property type="match status" value="1"/>
</dbReference>
<dbReference type="RefSeq" id="WP_206727227.1">
    <property type="nucleotide sequence ID" value="NZ_CP071090.1"/>
</dbReference>
<dbReference type="InterPro" id="IPR041891">
    <property type="entry name" value="Alpha_CA_prokaryot-like"/>
</dbReference>
<keyword evidence="10" id="KW-1185">Reference proteome</keyword>
<dbReference type="EMBL" id="CP071090">
    <property type="protein sequence ID" value="QSQ25674.1"/>
    <property type="molecule type" value="Genomic_DNA"/>
</dbReference>
<evidence type="ECO:0000256" key="6">
    <source>
        <dbReference type="ARBA" id="ARBA00048348"/>
    </source>
</evidence>
<dbReference type="CDD" id="cd03124">
    <property type="entry name" value="alpha_CA_prokaryotic_like"/>
    <property type="match status" value="1"/>
</dbReference>
<name>A0ABX7P5A1_9BACT</name>
<evidence type="ECO:0000256" key="4">
    <source>
        <dbReference type="ARBA" id="ARBA00022833"/>
    </source>
</evidence>
<evidence type="ECO:0000256" key="5">
    <source>
        <dbReference type="ARBA" id="ARBA00023239"/>
    </source>
</evidence>
<dbReference type="EC" id="4.2.1.1" evidence="2"/>
<evidence type="ECO:0000256" key="1">
    <source>
        <dbReference type="ARBA" id="ARBA00010718"/>
    </source>
</evidence>
<keyword evidence="7" id="KW-0732">Signal</keyword>
<comment type="similarity">
    <text evidence="1">Belongs to the alpha-carbonic anhydrase family.</text>
</comment>
<protein>
    <recommendedName>
        <fullName evidence="2">carbonic anhydrase</fullName>
        <ecNumber evidence="2">4.2.1.1</ecNumber>
    </recommendedName>
</protein>
<feature type="chain" id="PRO_5045541053" description="carbonic anhydrase" evidence="7">
    <location>
        <begin position="28"/>
        <end position="274"/>
    </location>
</feature>
<dbReference type="InterPro" id="IPR001148">
    <property type="entry name" value="CA_dom"/>
</dbReference>
<dbReference type="SMART" id="SM01057">
    <property type="entry name" value="Carb_anhydrase"/>
    <property type="match status" value="1"/>
</dbReference>
<dbReference type="PANTHER" id="PTHR18952:SF265">
    <property type="entry name" value="CARBONIC ANHYDRASE"/>
    <property type="match status" value="1"/>
</dbReference>
<dbReference type="Pfam" id="PF00194">
    <property type="entry name" value="Carb_anhydrase"/>
    <property type="match status" value="1"/>
</dbReference>
<keyword evidence="3" id="KW-0479">Metal-binding</keyword>
<dbReference type="InterPro" id="IPR036398">
    <property type="entry name" value="CA_dom_sf"/>
</dbReference>
<evidence type="ECO:0000313" key="10">
    <source>
        <dbReference type="Proteomes" id="UP000662747"/>
    </source>
</evidence>
<organism evidence="9 10">
    <name type="scientific">Pyxidicoccus parkwayensis</name>
    <dbReference type="NCBI Taxonomy" id="2813578"/>
    <lineage>
        <taxon>Bacteria</taxon>
        <taxon>Pseudomonadati</taxon>
        <taxon>Myxococcota</taxon>
        <taxon>Myxococcia</taxon>
        <taxon>Myxococcales</taxon>
        <taxon>Cystobacterineae</taxon>
        <taxon>Myxococcaceae</taxon>
        <taxon>Pyxidicoccus</taxon>
    </lineage>
</organism>
<evidence type="ECO:0000259" key="8">
    <source>
        <dbReference type="PROSITE" id="PS51144"/>
    </source>
</evidence>
<dbReference type="Proteomes" id="UP000662747">
    <property type="component" value="Chromosome"/>
</dbReference>
<dbReference type="Gene3D" id="3.10.200.10">
    <property type="entry name" value="Alpha carbonic anhydrase"/>
    <property type="match status" value="1"/>
</dbReference>
<comment type="catalytic activity">
    <reaction evidence="6">
        <text>hydrogencarbonate + H(+) = CO2 + H2O</text>
        <dbReference type="Rhea" id="RHEA:10748"/>
        <dbReference type="ChEBI" id="CHEBI:15377"/>
        <dbReference type="ChEBI" id="CHEBI:15378"/>
        <dbReference type="ChEBI" id="CHEBI:16526"/>
        <dbReference type="ChEBI" id="CHEBI:17544"/>
        <dbReference type="EC" id="4.2.1.1"/>
    </reaction>
</comment>
<feature type="domain" description="Alpha-carbonic anhydrase" evidence="8">
    <location>
        <begin position="45"/>
        <end position="271"/>
    </location>
</feature>
<reference evidence="9 10" key="1">
    <citation type="submission" date="2021-02" db="EMBL/GenBank/DDBJ databases">
        <title>De Novo genome assembly of isolated myxobacteria.</title>
        <authorList>
            <person name="Stevens D.C."/>
        </authorList>
    </citation>
    <scope>NUCLEOTIDE SEQUENCE [LARGE SCALE GENOMIC DNA]</scope>
    <source>
        <strain evidence="10">SCPEA02</strain>
    </source>
</reference>
<dbReference type="PANTHER" id="PTHR18952">
    <property type="entry name" value="CARBONIC ANHYDRASE"/>
    <property type="match status" value="1"/>
</dbReference>
<dbReference type="PROSITE" id="PS51144">
    <property type="entry name" value="ALPHA_CA_2"/>
    <property type="match status" value="1"/>
</dbReference>
<dbReference type="InterPro" id="IPR023561">
    <property type="entry name" value="Carbonic_anhydrase_a-class"/>
</dbReference>
<keyword evidence="5" id="KW-0456">Lyase</keyword>
<evidence type="ECO:0000256" key="3">
    <source>
        <dbReference type="ARBA" id="ARBA00022723"/>
    </source>
</evidence>
<keyword evidence="4" id="KW-0862">Zinc</keyword>
<accession>A0ABX7P5A1</accession>
<proteinExistence type="inferred from homology"/>
<evidence type="ECO:0000256" key="2">
    <source>
        <dbReference type="ARBA" id="ARBA00012925"/>
    </source>
</evidence>
<evidence type="ECO:0000256" key="7">
    <source>
        <dbReference type="SAM" id="SignalP"/>
    </source>
</evidence>